<dbReference type="Proteomes" id="UP000830167">
    <property type="component" value="Chromosome"/>
</dbReference>
<dbReference type="Pfam" id="PF19293">
    <property type="entry name" value="CdaA_N"/>
    <property type="match status" value="1"/>
</dbReference>
<keyword evidence="6 10" id="KW-0547">Nucleotide-binding</keyword>
<dbReference type="InterPro" id="IPR036888">
    <property type="entry name" value="DNA_integrity_DisA_N_sf"/>
</dbReference>
<keyword evidence="4 10" id="KW-0812">Transmembrane</keyword>
<protein>
    <recommendedName>
        <fullName evidence="10">Diadenylate cyclase</fullName>
        <shortName evidence="10">DAC</shortName>
        <ecNumber evidence="10">2.7.7.85</ecNumber>
    </recommendedName>
    <alternativeName>
        <fullName evidence="10">Cyclic-di-AMP synthase</fullName>
        <shortName evidence="10">c-di-AMP synthase</shortName>
    </alternativeName>
</protein>
<dbReference type="PANTHER" id="PTHR34185:SF1">
    <property type="entry name" value="DIADENYLATE CYCLASE"/>
    <property type="match status" value="1"/>
</dbReference>
<dbReference type="EC" id="2.7.7.85" evidence="10"/>
<feature type="domain" description="DAC" evidence="11">
    <location>
        <begin position="83"/>
        <end position="244"/>
    </location>
</feature>
<comment type="catalytic activity">
    <reaction evidence="1 10">
        <text>2 ATP = 3',3'-c-di-AMP + 2 diphosphate</text>
        <dbReference type="Rhea" id="RHEA:35655"/>
        <dbReference type="ChEBI" id="CHEBI:30616"/>
        <dbReference type="ChEBI" id="CHEBI:33019"/>
        <dbReference type="ChEBI" id="CHEBI:71500"/>
        <dbReference type="EC" id="2.7.7.85"/>
    </reaction>
</comment>
<dbReference type="RefSeq" id="WP_347438630.1">
    <property type="nucleotide sequence ID" value="NZ_CP089291.1"/>
</dbReference>
<evidence type="ECO:0000256" key="5">
    <source>
        <dbReference type="ARBA" id="ARBA00022695"/>
    </source>
</evidence>
<dbReference type="InterPro" id="IPR003390">
    <property type="entry name" value="DNA_integrity_scan_DisA_N"/>
</dbReference>
<evidence type="ECO:0000256" key="1">
    <source>
        <dbReference type="ARBA" id="ARBA00000877"/>
    </source>
</evidence>
<evidence type="ECO:0000313" key="12">
    <source>
        <dbReference type="EMBL" id="UOF91940.1"/>
    </source>
</evidence>
<comment type="subunit">
    <text evidence="10">Probably a homodimer.</text>
</comment>
<keyword evidence="13" id="KW-1185">Reference proteome</keyword>
<reference evidence="12" key="1">
    <citation type="submission" date="2021-12" db="EMBL/GenBank/DDBJ databases">
        <title>Alicyclobacillaceae gen. nov., sp. nov., isolated from chalcocite enrichment system.</title>
        <authorList>
            <person name="Jiang Z."/>
        </authorList>
    </citation>
    <scope>NUCLEOTIDE SEQUENCE</scope>
    <source>
        <strain evidence="12">MYW30-H2</strain>
    </source>
</reference>
<dbReference type="Gene3D" id="3.40.1700.10">
    <property type="entry name" value="DNA integrity scanning protein, DisA, N-terminal domain"/>
    <property type="match status" value="1"/>
</dbReference>
<dbReference type="SUPFAM" id="SSF143597">
    <property type="entry name" value="YojJ-like"/>
    <property type="match status" value="1"/>
</dbReference>
<keyword evidence="7 10" id="KW-0067">ATP-binding</keyword>
<evidence type="ECO:0000256" key="4">
    <source>
        <dbReference type="ARBA" id="ARBA00022692"/>
    </source>
</evidence>
<dbReference type="PANTHER" id="PTHR34185">
    <property type="entry name" value="DIADENYLATE CYCLASE"/>
    <property type="match status" value="1"/>
</dbReference>
<dbReference type="GO" id="GO:0106408">
    <property type="term" value="F:diadenylate cyclase activity"/>
    <property type="evidence" value="ECO:0007669"/>
    <property type="project" value="UniProtKB-EC"/>
</dbReference>
<dbReference type="InterPro" id="IPR034701">
    <property type="entry name" value="CdaA"/>
</dbReference>
<dbReference type="PIRSF" id="PIRSF004793">
    <property type="entry name" value="UCP004793"/>
    <property type="match status" value="1"/>
</dbReference>
<dbReference type="InterPro" id="IPR014046">
    <property type="entry name" value="C-di-AMP_synthase"/>
</dbReference>
<comment type="caution">
    <text evidence="10">Lacks conserved residue(s) required for the propagation of feature annotation.</text>
</comment>
<keyword evidence="5 10" id="KW-0548">Nucleotidyltransferase</keyword>
<evidence type="ECO:0000313" key="13">
    <source>
        <dbReference type="Proteomes" id="UP000830167"/>
    </source>
</evidence>
<keyword evidence="3 10" id="KW-0808">Transferase</keyword>
<dbReference type="Pfam" id="PF02457">
    <property type="entry name" value="DAC"/>
    <property type="match status" value="1"/>
</dbReference>
<comment type="function">
    <text evidence="10">Catalyzes the condensation of 2 ATP molecules into cyclic di-AMP (c-di-AMP), a second messenger used to regulate differing processes in different bacteria.</text>
</comment>
<dbReference type="EMBL" id="CP089291">
    <property type="protein sequence ID" value="UOF91940.1"/>
    <property type="molecule type" value="Genomic_DNA"/>
</dbReference>
<dbReference type="PROSITE" id="PS51794">
    <property type="entry name" value="DAC"/>
    <property type="match status" value="1"/>
</dbReference>
<evidence type="ECO:0000256" key="7">
    <source>
        <dbReference type="ARBA" id="ARBA00022840"/>
    </source>
</evidence>
<dbReference type="NCBIfam" id="TIGR00159">
    <property type="entry name" value="diadenylate cyclase CdaA"/>
    <property type="match status" value="1"/>
</dbReference>
<gene>
    <name evidence="12" type="primary">cdaA</name>
    <name evidence="10" type="synonym">dacA</name>
    <name evidence="12" type="ORF">LSG31_06785</name>
</gene>
<dbReference type="InterPro" id="IPR045585">
    <property type="entry name" value="CdaA_N"/>
</dbReference>
<accession>A0ABY4CNB9</accession>
<evidence type="ECO:0000256" key="9">
    <source>
        <dbReference type="ARBA" id="ARBA00023136"/>
    </source>
</evidence>
<comment type="similarity">
    <text evidence="10">Belongs to the adenylate cyclase family. DacA/CdaA subfamily.</text>
</comment>
<evidence type="ECO:0000256" key="6">
    <source>
        <dbReference type="ARBA" id="ARBA00022741"/>
    </source>
</evidence>
<keyword evidence="2 10" id="KW-1003">Cell membrane</keyword>
<dbReference type="HAMAP" id="MF_01499">
    <property type="entry name" value="DacA"/>
    <property type="match status" value="1"/>
</dbReference>
<evidence type="ECO:0000256" key="10">
    <source>
        <dbReference type="HAMAP-Rule" id="MF_01499"/>
    </source>
</evidence>
<keyword evidence="9 10" id="KW-0472">Membrane</keyword>
<keyword evidence="8 10" id="KW-1133">Transmembrane helix</keyword>
<feature type="transmembrane region" description="Helical" evidence="10">
    <location>
        <begin position="12"/>
        <end position="29"/>
    </location>
</feature>
<organism evidence="12 13">
    <name type="scientific">Fodinisporobacter ferrooxydans</name>
    <dbReference type="NCBI Taxonomy" id="2901836"/>
    <lineage>
        <taxon>Bacteria</taxon>
        <taxon>Bacillati</taxon>
        <taxon>Bacillota</taxon>
        <taxon>Bacilli</taxon>
        <taxon>Bacillales</taxon>
        <taxon>Alicyclobacillaceae</taxon>
        <taxon>Fodinisporobacter</taxon>
    </lineage>
</organism>
<name>A0ABY4CNB9_9BACL</name>
<evidence type="ECO:0000256" key="8">
    <source>
        <dbReference type="ARBA" id="ARBA00022989"/>
    </source>
</evidence>
<evidence type="ECO:0000259" key="11">
    <source>
        <dbReference type="PROSITE" id="PS51794"/>
    </source>
</evidence>
<sequence>MNQFLDVIKKFTVFDGLDIVIVAYVLYRMILLIRGTRAVQLLKGVIVILLATMISNVLHLRALNWLLDKILTIGLFAIPVIFQPELRRALEQLGRGSFFARTIHEATDIDMTNVINEITKAAQILSKNKIGALLAMERETGLSEYMETGISVEALVSSELLINIFIPNTPLHDGAVMVRRNRIIAASCYLPLSDNRDISKELGTRHRAAIGLSEHSDGVVVIVSEETGQISLAINGELMRNLDEKSFREMLLNLFVQPKSSGLSFFRKAGT</sequence>
<proteinExistence type="inferred from homology"/>
<evidence type="ECO:0000256" key="2">
    <source>
        <dbReference type="ARBA" id="ARBA00022475"/>
    </source>
</evidence>
<feature type="transmembrane region" description="Helical" evidence="10">
    <location>
        <begin position="41"/>
        <end position="59"/>
    </location>
</feature>
<evidence type="ECO:0000256" key="3">
    <source>
        <dbReference type="ARBA" id="ARBA00022679"/>
    </source>
</evidence>
<dbReference type="InterPro" id="IPR050338">
    <property type="entry name" value="DisA"/>
</dbReference>